<sequence>MSSEESITLSSCSSTSTAYSEQIQLAIAETDTFGFFAFEVDPLFLVAQYLQTESDFINFILISKRFQVVLSYFQSNPISVNSLRLFPQIKTQYLFNKNDKRIKGVSKYVYRCLLTHTEAKKLNRSNVSFKRVVFKKDKNAKKHHIPKLTTDLDDCCFTKSVYLKSILIPSTVTSLGSDCFSDCSSLSKLVLCSSLIHLGISSFENCKSLRHVVLPLLIKEIPDNCFKECTQLKDVVLPSCITRIGHSSFENCLSLTEIINTSNIIELGQEAFKGCHSLKQLHFSSSLNYIGVSCFDGCNLVKINPPLLSSLKCITNKQSLDNKTPSSNYIVLTSDDCIEITEEIPPTINVIGRNAFKYIMPSQLILPNSITRIESNAFYQCTLLTSIIFSTSLKVIESRAFMGCSHLKSISLPASIVSIGDEAFNNCYELTSVEVEGSPCIGYHAFSHCNELQNIFIPPFSNQNTNDIFFGIKIPSKPCCIV</sequence>
<evidence type="ECO:0000313" key="1">
    <source>
        <dbReference type="EMBL" id="GAB1225951.1"/>
    </source>
</evidence>
<evidence type="ECO:0008006" key="3">
    <source>
        <dbReference type="Google" id="ProtNLM"/>
    </source>
</evidence>
<dbReference type="Gene3D" id="3.80.10.10">
    <property type="entry name" value="Ribonuclease Inhibitor"/>
    <property type="match status" value="2"/>
</dbReference>
<organism evidence="1 2">
    <name type="scientific">Entamoeba nuttalli</name>
    <dbReference type="NCBI Taxonomy" id="412467"/>
    <lineage>
        <taxon>Eukaryota</taxon>
        <taxon>Amoebozoa</taxon>
        <taxon>Evosea</taxon>
        <taxon>Archamoebae</taxon>
        <taxon>Mastigamoebida</taxon>
        <taxon>Entamoebidae</taxon>
        <taxon>Entamoeba</taxon>
    </lineage>
</organism>
<dbReference type="PANTHER" id="PTHR45661:SF3">
    <property type="entry name" value="IG-LIKE DOMAIN-CONTAINING PROTEIN"/>
    <property type="match status" value="1"/>
</dbReference>
<dbReference type="InterPro" id="IPR026906">
    <property type="entry name" value="LRR_5"/>
</dbReference>
<keyword evidence="2" id="KW-1185">Reference proteome</keyword>
<dbReference type="Proteomes" id="UP001628156">
    <property type="component" value="Unassembled WGS sequence"/>
</dbReference>
<dbReference type="InterPro" id="IPR053139">
    <property type="entry name" value="Surface_bspA-like"/>
</dbReference>
<accession>A0ABQ0DSW8</accession>
<proteinExistence type="predicted"/>
<reference evidence="1 2" key="1">
    <citation type="journal article" date="2019" name="PLoS Negl. Trop. Dis.">
        <title>Whole genome sequencing of Entamoeba nuttalli reveals mammalian host-related molecular signatures and a novel octapeptide-repeat surface protein.</title>
        <authorList>
            <person name="Tanaka M."/>
            <person name="Makiuchi T."/>
            <person name="Komiyama T."/>
            <person name="Shiina T."/>
            <person name="Osaki K."/>
            <person name="Tachibana H."/>
        </authorList>
    </citation>
    <scope>NUCLEOTIDE SEQUENCE [LARGE SCALE GENOMIC DNA]</scope>
    <source>
        <strain evidence="1 2">P19-061405</strain>
    </source>
</reference>
<dbReference type="EMBL" id="BAAFRS010000266">
    <property type="protein sequence ID" value="GAB1225951.1"/>
    <property type="molecule type" value="Genomic_DNA"/>
</dbReference>
<dbReference type="PANTHER" id="PTHR45661">
    <property type="entry name" value="SURFACE ANTIGEN"/>
    <property type="match status" value="1"/>
</dbReference>
<comment type="caution">
    <text evidence="1">The sequence shown here is derived from an EMBL/GenBank/DDBJ whole genome shotgun (WGS) entry which is preliminary data.</text>
</comment>
<dbReference type="InterPro" id="IPR032675">
    <property type="entry name" value="LRR_dom_sf"/>
</dbReference>
<gene>
    <name evidence="1" type="ORF">ENUP19_0266G0040</name>
</gene>
<name>A0ABQ0DSW8_9EUKA</name>
<dbReference type="SUPFAM" id="SSF52058">
    <property type="entry name" value="L domain-like"/>
    <property type="match status" value="2"/>
</dbReference>
<dbReference type="Pfam" id="PF13306">
    <property type="entry name" value="LRR_5"/>
    <property type="match status" value="2"/>
</dbReference>
<protein>
    <recommendedName>
        <fullName evidence="3">Leucine rich repeat protein, BspA family protein</fullName>
    </recommendedName>
</protein>
<evidence type="ECO:0000313" key="2">
    <source>
        <dbReference type="Proteomes" id="UP001628156"/>
    </source>
</evidence>